<protein>
    <submittedName>
        <fullName evidence="1">39728_t:CDS:1</fullName>
    </submittedName>
</protein>
<comment type="caution">
    <text evidence="1">The sequence shown here is derived from an EMBL/GenBank/DDBJ whole genome shotgun (WGS) entry which is preliminary data.</text>
</comment>
<dbReference type="Proteomes" id="UP000789901">
    <property type="component" value="Unassembled WGS sequence"/>
</dbReference>
<accession>A0ABN7VPB8</accession>
<proteinExistence type="predicted"/>
<reference evidence="1 2" key="1">
    <citation type="submission" date="2021-06" db="EMBL/GenBank/DDBJ databases">
        <authorList>
            <person name="Kallberg Y."/>
            <person name="Tangrot J."/>
            <person name="Rosling A."/>
        </authorList>
    </citation>
    <scope>NUCLEOTIDE SEQUENCE [LARGE SCALE GENOMIC DNA]</scope>
    <source>
        <strain evidence="1 2">120-4 pot B 10/14</strain>
    </source>
</reference>
<keyword evidence="2" id="KW-1185">Reference proteome</keyword>
<dbReference type="EMBL" id="CAJVQB010019311">
    <property type="protein sequence ID" value="CAG8790707.1"/>
    <property type="molecule type" value="Genomic_DNA"/>
</dbReference>
<feature type="non-terminal residue" evidence="1">
    <location>
        <position position="167"/>
    </location>
</feature>
<evidence type="ECO:0000313" key="2">
    <source>
        <dbReference type="Proteomes" id="UP000789901"/>
    </source>
</evidence>
<name>A0ABN7VPB8_GIGMA</name>
<sequence length="167" mass="20052">MRYDSYVLDKSSQFGQKKERIDIYVLKLLNKNCFDFDEVYSFPFYSFVKVSCYGFSYYVVIWKKTSFITDDCHIIGDLLSHFKDNITVVSNSNLENTVNKKFDESAKNLIPLDFWTNNENTIIGFLKVKFYIYYIENVTRDNQDSLEFVRFMKTKFRDITLIDNYYE</sequence>
<evidence type="ECO:0000313" key="1">
    <source>
        <dbReference type="EMBL" id="CAG8790707.1"/>
    </source>
</evidence>
<organism evidence="1 2">
    <name type="scientific">Gigaspora margarita</name>
    <dbReference type="NCBI Taxonomy" id="4874"/>
    <lineage>
        <taxon>Eukaryota</taxon>
        <taxon>Fungi</taxon>
        <taxon>Fungi incertae sedis</taxon>
        <taxon>Mucoromycota</taxon>
        <taxon>Glomeromycotina</taxon>
        <taxon>Glomeromycetes</taxon>
        <taxon>Diversisporales</taxon>
        <taxon>Gigasporaceae</taxon>
        <taxon>Gigaspora</taxon>
    </lineage>
</organism>
<gene>
    <name evidence="1" type="ORF">GMARGA_LOCUS21189</name>
</gene>